<dbReference type="EMBL" id="CP035493">
    <property type="protein sequence ID" value="QAY70484.1"/>
    <property type="molecule type" value="Genomic_DNA"/>
</dbReference>
<dbReference type="OrthoDB" id="6272668at2"/>
<feature type="transmembrane region" description="Helical" evidence="1">
    <location>
        <begin position="29"/>
        <end position="48"/>
    </location>
</feature>
<organism evidence="2 3">
    <name type="scientific">Xylanimonas protaetiae</name>
    <dbReference type="NCBI Taxonomy" id="2509457"/>
    <lineage>
        <taxon>Bacteria</taxon>
        <taxon>Bacillati</taxon>
        <taxon>Actinomycetota</taxon>
        <taxon>Actinomycetes</taxon>
        <taxon>Micrococcales</taxon>
        <taxon>Promicromonosporaceae</taxon>
        <taxon>Xylanimonas</taxon>
    </lineage>
</organism>
<gene>
    <name evidence="2" type="ORF">ET471_10955</name>
</gene>
<dbReference type="RefSeq" id="WP_129188286.1">
    <property type="nucleotide sequence ID" value="NZ_CP035493.1"/>
</dbReference>
<keyword evidence="1" id="KW-0472">Membrane</keyword>
<reference evidence="2 3" key="1">
    <citation type="submission" date="2019-01" db="EMBL/GenBank/DDBJ databases">
        <title>Genome sequencing of strain FW10M-9.</title>
        <authorList>
            <person name="Heo J."/>
            <person name="Kim S.-J."/>
            <person name="Kim J.-S."/>
            <person name="Hong S.-B."/>
            <person name="Kwon S.-W."/>
        </authorList>
    </citation>
    <scope>NUCLEOTIDE SEQUENCE [LARGE SCALE GENOMIC DNA]</scope>
    <source>
        <strain evidence="2 3">FW10M-9</strain>
    </source>
</reference>
<dbReference type="AlphaFoldDB" id="A0A4P6F4I4"/>
<keyword evidence="1" id="KW-1133">Transmembrane helix</keyword>
<name>A0A4P6F4I4_9MICO</name>
<dbReference type="Proteomes" id="UP000292118">
    <property type="component" value="Chromosome"/>
</dbReference>
<dbReference type="KEGG" id="xya:ET471_10955"/>
<proteinExistence type="predicted"/>
<sequence>MKRPGLLTLGTLAALVAWLRAPGLLLGAVALGFAMVGAVVWLLVRATAREELRAHERAVELARASAPVVHVDARAVHLHSHAPNGYPLPAPPAIEPAGWARWHAEQTREDGSDPGGW</sequence>
<accession>A0A4P6F4I4</accession>
<keyword evidence="3" id="KW-1185">Reference proteome</keyword>
<protein>
    <submittedName>
        <fullName evidence="2">Uncharacterized protein</fullName>
    </submittedName>
</protein>
<keyword evidence="1" id="KW-0812">Transmembrane</keyword>
<evidence type="ECO:0000313" key="2">
    <source>
        <dbReference type="EMBL" id="QAY70484.1"/>
    </source>
</evidence>
<evidence type="ECO:0000256" key="1">
    <source>
        <dbReference type="SAM" id="Phobius"/>
    </source>
</evidence>
<evidence type="ECO:0000313" key="3">
    <source>
        <dbReference type="Proteomes" id="UP000292118"/>
    </source>
</evidence>